<dbReference type="GO" id="GO:0000731">
    <property type="term" value="P:DNA synthesis involved in DNA repair"/>
    <property type="evidence" value="ECO:0007669"/>
    <property type="project" value="TreeGrafter"/>
</dbReference>
<name>A0A1M6ZME0_9FIRM</name>
<organism evidence="2 3">
    <name type="scientific">Anaerocolumna jejuensis DSM 15929</name>
    <dbReference type="NCBI Taxonomy" id="1121322"/>
    <lineage>
        <taxon>Bacteria</taxon>
        <taxon>Bacillati</taxon>
        <taxon>Bacillota</taxon>
        <taxon>Clostridia</taxon>
        <taxon>Lachnospirales</taxon>
        <taxon>Lachnospiraceae</taxon>
        <taxon>Anaerocolumna</taxon>
    </lineage>
</organism>
<evidence type="ECO:0000313" key="2">
    <source>
        <dbReference type="EMBL" id="SHL31698.1"/>
    </source>
</evidence>
<reference evidence="2 3" key="1">
    <citation type="submission" date="2016-11" db="EMBL/GenBank/DDBJ databases">
        <authorList>
            <person name="Jaros S."/>
            <person name="Januszkiewicz K."/>
            <person name="Wedrychowicz H."/>
        </authorList>
    </citation>
    <scope>NUCLEOTIDE SEQUENCE [LARGE SCALE GENOMIC DNA]</scope>
    <source>
        <strain evidence="2 3">DSM 15929</strain>
    </source>
</reference>
<accession>A0A1M6ZME0</accession>
<dbReference type="OrthoDB" id="174137at2"/>
<dbReference type="GO" id="GO:0006302">
    <property type="term" value="P:double-strand break repair"/>
    <property type="evidence" value="ECO:0007669"/>
    <property type="project" value="TreeGrafter"/>
</dbReference>
<proteinExistence type="predicted"/>
<evidence type="ECO:0000313" key="3">
    <source>
        <dbReference type="Proteomes" id="UP000184386"/>
    </source>
</evidence>
<feature type="coiled-coil region" evidence="1">
    <location>
        <begin position="434"/>
        <end position="461"/>
    </location>
</feature>
<dbReference type="RefSeq" id="WP_073279398.1">
    <property type="nucleotide sequence ID" value="NZ_FRAC01000029.1"/>
</dbReference>
<gene>
    <name evidence="2" type="ORF">SAMN02745136_04632</name>
</gene>
<evidence type="ECO:0000256" key="1">
    <source>
        <dbReference type="SAM" id="Coils"/>
    </source>
</evidence>
<dbReference type="Proteomes" id="UP000184386">
    <property type="component" value="Unassembled WGS sequence"/>
</dbReference>
<feature type="coiled-coil region" evidence="1">
    <location>
        <begin position="283"/>
        <end position="368"/>
    </location>
</feature>
<dbReference type="Pfam" id="PF13555">
    <property type="entry name" value="AAA_29"/>
    <property type="match status" value="1"/>
</dbReference>
<protein>
    <submittedName>
        <fullName evidence="2">Uncharacterized protein YPO0396</fullName>
    </submittedName>
</protein>
<keyword evidence="3" id="KW-1185">Reference proteome</keyword>
<dbReference type="EMBL" id="FRAC01000029">
    <property type="protein sequence ID" value="SHL31698.1"/>
    <property type="molecule type" value="Genomic_DNA"/>
</dbReference>
<sequence>MKKLRRMLLIYWHNYTKEVLEFDTINFLTGKTAAGKSTIIDALQLVLLGDTSGSFFNKAANQKSTRTLKSYLFGEKGDDGDTGFRYLRDGRFTSYVVFEFEDTDRKRMFTTGIVCDCYKDQSFDYKWFIIHNNGFPTNLFIDEKSRIPYDIRSLRAFLSEWLSSKKGTEFEFIDTNKRYQEITLAKFGQVKEKYRTLLKKAVPFSPIADIEQFITESICEVKNKIDIEQMQSDIRQYKSLEQDALNTQERIKRLKEIGQINMDYEGEKEKYNQQNYIYIRAGKAEAEQQEHEYKVNIQEKESLIQQHQVEMEKVKKELELKRQEHERLTNEYYTSNITKQEKDLKNRLESIKLKIENMEKQIEMAVDGINRYGKEWLINFQNLKKCGFQEEFVEEGLILFENMKALNEKEAHKYPFIMVALQCETLKTEVTNLQSELRRRGEQLKQDIAELDRKISDLKNGIKPYPYEVTVLKRTLEEKLFHIHKKAVSVTILADLLEIPKPRWRNAIEGYLDKQKFYLMIPEQYYQDSLRIYNQEKQDKKLYDAGLIDIGRLRKNFSKPIMRCSLAEEIVADNDDAKLYSDYLIGGVIKCDHVDELRNHKVAITDECMLYKGYVSRRIDPARYANPFIGRKSLEVLIKQMTEDLEKQRVLYEQLINQHRIVSQAASTRIFSSYEAEQYEKLLEEGKQLPEWKEHFQELQKEYDSLDFLYLEKMKKLIESYKVSIDQKDNMWHSLDKKNAELAIEIKALNQDKLPEVIARITHIQKEIQEKFTDNWIVKTGEPRFLQESISNRTMESLRSGFYSAMHQTEIKRNRLRSERTTKRSGYNGDYKMPYDIEAESNQEFDKELHNLEDIRLPDYIEKIKDSKVKAYDQFRDDFIAKLKSNIETVTEQINELNASLKQSVFGTDTYRFEKKPRPEYRDYYDMIMDPLLMDTGGWNIASQSFNEKYQKEISELFQLLILNDTNVSAERRSEYERNIKKFTDYKTYLIFDLVVTDEQGEEQRLSKTLLKKSGGETQIPFYIALLASFSQVCRIRSKGQNNTIRIIILDEAFSKMDGERIQESIRLLRRFQLQAIFSAPPDKIPDIAPLVDRNIAVYKDSRHSFTRNFDPKEIDESLLEE</sequence>
<dbReference type="PANTHER" id="PTHR32182:SF0">
    <property type="entry name" value="DNA REPLICATION AND REPAIR PROTEIN RECF"/>
    <property type="match status" value="1"/>
</dbReference>
<dbReference type="STRING" id="1121322.SAMN02745136_04632"/>
<keyword evidence="1" id="KW-0175">Coiled coil</keyword>
<dbReference type="Gene3D" id="3.40.50.300">
    <property type="entry name" value="P-loop containing nucleotide triphosphate hydrolases"/>
    <property type="match status" value="2"/>
</dbReference>
<dbReference type="Pfam" id="PF13558">
    <property type="entry name" value="SbcC_Walker_B"/>
    <property type="match status" value="1"/>
</dbReference>
<dbReference type="AlphaFoldDB" id="A0A1M6ZME0"/>
<dbReference type="SUPFAM" id="SSF52540">
    <property type="entry name" value="P-loop containing nucleoside triphosphate hydrolases"/>
    <property type="match status" value="1"/>
</dbReference>
<dbReference type="PANTHER" id="PTHR32182">
    <property type="entry name" value="DNA REPLICATION AND REPAIR PROTEIN RECF"/>
    <property type="match status" value="1"/>
</dbReference>
<dbReference type="InterPro" id="IPR027417">
    <property type="entry name" value="P-loop_NTPase"/>
</dbReference>